<dbReference type="InterPro" id="IPR005318">
    <property type="entry name" value="OM_porin_bac"/>
</dbReference>
<reference evidence="3" key="1">
    <citation type="submission" date="2016-10" db="EMBL/GenBank/DDBJ databases">
        <authorList>
            <person name="de Groot N.N."/>
        </authorList>
    </citation>
    <scope>NUCLEOTIDE SEQUENCE</scope>
</reference>
<dbReference type="GO" id="GO:0016020">
    <property type="term" value="C:membrane"/>
    <property type="evidence" value="ECO:0007669"/>
    <property type="project" value="InterPro"/>
</dbReference>
<evidence type="ECO:0000256" key="1">
    <source>
        <dbReference type="ARBA" id="ARBA00022448"/>
    </source>
</evidence>
<accession>A0A1W1CX45</accession>
<sequence length="394" mass="43243">MHKITLSTVAIMIMSLDIYADVNITQETEVNTIANNNFIKNIDGYVRTAYENHNVAHDKTYTDAAIGGKLHIESTSYYGVSIGSSFYTSNALGTSDNRGLVPFRGKIANSYSILGEAYIQAQLGNTLIKIGRQEIETPFAQVDDIGIVPNTFEAYIVKNNDIKDTTLFLGQIQKMAGVDAKMVDGFTRVNGDNNMQVIGITYEGIENLNLNAWYYHLKDAEIDNISYIEANYETQNATMGYGLGVQYSKQTYTEQEDASIYGLTASLSHISSGITLCTAYNKVEGNAITSGFGGGPFFSNSEYLIIDNAGANGSQTRFGLEFDGSAVGIDGLTLGLSKVILKNQEKQESTELDVVASYEVNKHIEMHMIYSDLDGKNIGEDTAKHLRVFANYTF</sequence>
<evidence type="ECO:0000313" key="3">
    <source>
        <dbReference type="EMBL" id="SFV70426.1"/>
    </source>
</evidence>
<dbReference type="Pfam" id="PF03573">
    <property type="entry name" value="OprD"/>
    <property type="match status" value="1"/>
</dbReference>
<gene>
    <name evidence="3" type="ORF">MNB_SV-3-344</name>
</gene>
<keyword evidence="1" id="KW-0813">Transport</keyword>
<organism evidence="3">
    <name type="scientific">hydrothermal vent metagenome</name>
    <dbReference type="NCBI Taxonomy" id="652676"/>
    <lineage>
        <taxon>unclassified sequences</taxon>
        <taxon>metagenomes</taxon>
        <taxon>ecological metagenomes</taxon>
    </lineage>
</organism>
<proteinExistence type="predicted"/>
<name>A0A1W1CX45_9ZZZZ</name>
<dbReference type="AlphaFoldDB" id="A0A1W1CX45"/>
<evidence type="ECO:0008006" key="4">
    <source>
        <dbReference type="Google" id="ProtNLM"/>
    </source>
</evidence>
<dbReference type="GO" id="GO:0015288">
    <property type="term" value="F:porin activity"/>
    <property type="evidence" value="ECO:0007669"/>
    <property type="project" value="TreeGrafter"/>
</dbReference>
<protein>
    <recommendedName>
        <fullName evidence="4">Outer membrane porin, OprD family</fullName>
    </recommendedName>
</protein>
<evidence type="ECO:0000256" key="2">
    <source>
        <dbReference type="ARBA" id="ARBA00022729"/>
    </source>
</evidence>
<dbReference type="PANTHER" id="PTHR34596">
    <property type="entry name" value="CHITOPORIN"/>
    <property type="match status" value="1"/>
</dbReference>
<dbReference type="EMBL" id="FPHI01000051">
    <property type="protein sequence ID" value="SFV70426.1"/>
    <property type="molecule type" value="Genomic_DNA"/>
</dbReference>
<dbReference type="InterPro" id="IPR023614">
    <property type="entry name" value="Porin_dom_sf"/>
</dbReference>
<dbReference type="Gene3D" id="2.40.160.10">
    <property type="entry name" value="Porin"/>
    <property type="match status" value="1"/>
</dbReference>
<keyword evidence="2" id="KW-0732">Signal</keyword>
<dbReference type="PANTHER" id="PTHR34596:SF2">
    <property type="entry name" value="CHITOPORIN"/>
    <property type="match status" value="1"/>
</dbReference>